<keyword evidence="3" id="KW-1185">Reference proteome</keyword>
<evidence type="ECO:0000313" key="2">
    <source>
        <dbReference type="EMBL" id="OJD13447.1"/>
    </source>
</evidence>
<feature type="domain" description="Leucine-rich repeat" evidence="1">
    <location>
        <begin position="264"/>
        <end position="436"/>
    </location>
</feature>
<accession>A0A1J9QBC3</accession>
<dbReference type="Pfam" id="PF24969">
    <property type="entry name" value="LRR_15"/>
    <property type="match status" value="1"/>
</dbReference>
<dbReference type="OrthoDB" id="5130616at2759"/>
<gene>
    <name evidence="2" type="ORF">AJ78_06101</name>
</gene>
<sequence>MPRLGVGNIPTEILLLIARDIKQPSHRLRLALCSHAFSDLFLPLVYQDIDLSNCSAKTIIALVQTLISKPRYASCTQTLEISDWSTDLNPDRNSYDPPENLPPPSSDVVFDLALIRDVVQQFFASSDKHAVCKFMAHLSAGNEDAWVGLLLFALPNLKELNMVVPYGTFFPLRLVERAAARLPPFDSKPALTRLSHLFVKWWDTEDSLDVSVVEPFFFFPSMHRVVGEQISDNPSEDDDEGAYEDQELDAVDSGRAAYLENKPTTSTVTEIDMSKSSTKTGMIAQIKVCKNLKSFKFEHADSFEYFSSFLPQDFARSLAHVKHSLENLWLSYDDQNFNGQHYEGGEEVFGSLAEYSVLKSLYMSVENLLGNGVFRNPDDIALNSPGNQQLAHILPASIESLTVVNVSKRKAPGTFMQLKDLIQPSNFFRYTPRLTLLRMEGEYSKIDEPNQPGIMMTLDGPEPVIPPEILTPSKELQGLCAQVGVVFELVDSRIMLFRQLKKQLEEWRQSRADAP</sequence>
<organism evidence="2 3">
    <name type="scientific">Emergomyces pasteurianus Ep9510</name>
    <dbReference type="NCBI Taxonomy" id="1447872"/>
    <lineage>
        <taxon>Eukaryota</taxon>
        <taxon>Fungi</taxon>
        <taxon>Dikarya</taxon>
        <taxon>Ascomycota</taxon>
        <taxon>Pezizomycotina</taxon>
        <taxon>Eurotiomycetes</taxon>
        <taxon>Eurotiomycetidae</taxon>
        <taxon>Onygenales</taxon>
        <taxon>Ajellomycetaceae</taxon>
        <taxon>Emergomyces</taxon>
    </lineage>
</organism>
<name>A0A1J9QBC3_9EURO</name>
<dbReference type="EMBL" id="LGRN01000299">
    <property type="protein sequence ID" value="OJD13447.1"/>
    <property type="molecule type" value="Genomic_DNA"/>
</dbReference>
<evidence type="ECO:0000259" key="1">
    <source>
        <dbReference type="Pfam" id="PF24969"/>
    </source>
</evidence>
<proteinExistence type="predicted"/>
<dbReference type="InterPro" id="IPR056867">
    <property type="entry name" value="LRR_15"/>
</dbReference>
<dbReference type="VEuPathDB" id="FungiDB:AJ78_06101"/>
<reference evidence="2 3" key="1">
    <citation type="submission" date="2015-07" db="EMBL/GenBank/DDBJ databases">
        <title>Emmonsia species relationships and genome sequence.</title>
        <authorList>
            <consortium name="The Broad Institute Genomics Platform"/>
            <person name="Cuomo C.A."/>
            <person name="Munoz J.F."/>
            <person name="Imamovic A."/>
            <person name="Priest M.E."/>
            <person name="Young S."/>
            <person name="Clay O.K."/>
            <person name="McEwen J.G."/>
        </authorList>
    </citation>
    <scope>NUCLEOTIDE SEQUENCE [LARGE SCALE GENOMIC DNA]</scope>
    <source>
        <strain evidence="2 3">UAMH 9510</strain>
    </source>
</reference>
<dbReference type="Proteomes" id="UP000182235">
    <property type="component" value="Unassembled WGS sequence"/>
</dbReference>
<evidence type="ECO:0000313" key="3">
    <source>
        <dbReference type="Proteomes" id="UP000182235"/>
    </source>
</evidence>
<comment type="caution">
    <text evidence="2">The sequence shown here is derived from an EMBL/GenBank/DDBJ whole genome shotgun (WGS) entry which is preliminary data.</text>
</comment>
<dbReference type="AlphaFoldDB" id="A0A1J9QBC3"/>
<dbReference type="STRING" id="1447872.A0A1J9QBC3"/>
<protein>
    <recommendedName>
        <fullName evidence="1">Leucine-rich repeat domain-containing protein</fullName>
    </recommendedName>
</protein>